<keyword evidence="2" id="KW-1185">Reference proteome</keyword>
<gene>
    <name evidence="1" type="ORF">Daesc_000436</name>
</gene>
<sequence length="269" mass="31865">MTLGNWAAFKFEEDDAVLFRHRKLRRMRLSYIDFSAFGKLEVDYFQHSDLKGLFIELCWYNHDALDRLLSPTARLQNLLISHNDQLPFSERLYPSLLASAQESLRILDFTWRWKIPIEDQGMDLTQFKNLHFLRIPPIYLLGSAYMDDSALPELIRTRFPPNLKMLLLENIVPRSIRVMNERGIVFPGYPPPGYTLELTLRPRDYQLVRFLIAEKHHVLPRLKYVLMYYMEFMQDFLDFYPLVKDNGSGPSPVLTTDYLNPLLDWLDEL</sequence>
<comment type="caution">
    <text evidence="1">The sequence shown here is derived from an EMBL/GenBank/DDBJ whole genome shotgun (WGS) entry which is preliminary data.</text>
</comment>
<dbReference type="Proteomes" id="UP001369815">
    <property type="component" value="Unassembled WGS sequence"/>
</dbReference>
<dbReference type="SUPFAM" id="SSF52047">
    <property type="entry name" value="RNI-like"/>
    <property type="match status" value="1"/>
</dbReference>
<proteinExistence type="predicted"/>
<organism evidence="1 2">
    <name type="scientific">Daldinia eschscholtzii</name>
    <dbReference type="NCBI Taxonomy" id="292717"/>
    <lineage>
        <taxon>Eukaryota</taxon>
        <taxon>Fungi</taxon>
        <taxon>Dikarya</taxon>
        <taxon>Ascomycota</taxon>
        <taxon>Pezizomycotina</taxon>
        <taxon>Sordariomycetes</taxon>
        <taxon>Xylariomycetidae</taxon>
        <taxon>Xylariales</taxon>
        <taxon>Hypoxylaceae</taxon>
        <taxon>Daldinia</taxon>
    </lineage>
</organism>
<accession>A0AAX6MYG0</accession>
<reference evidence="1 2" key="1">
    <citation type="journal article" date="2024" name="Front Chem Biol">
        <title>Unveiling the potential of Daldinia eschscholtzii MFLUCC 19-0629 through bioactivity and bioinformatics studies for enhanced sustainable agriculture production.</title>
        <authorList>
            <person name="Brooks S."/>
            <person name="Weaver J.A."/>
            <person name="Klomchit A."/>
            <person name="Alharthi S.A."/>
            <person name="Onlamun T."/>
            <person name="Nurani R."/>
            <person name="Vong T.K."/>
            <person name="Alberti F."/>
            <person name="Greco C."/>
        </authorList>
    </citation>
    <scope>NUCLEOTIDE SEQUENCE [LARGE SCALE GENOMIC DNA]</scope>
    <source>
        <strain evidence="1">MFLUCC 19-0629</strain>
    </source>
</reference>
<name>A0AAX6MYG0_9PEZI</name>
<evidence type="ECO:0000313" key="1">
    <source>
        <dbReference type="EMBL" id="KAK6957649.1"/>
    </source>
</evidence>
<dbReference type="AlphaFoldDB" id="A0AAX6MYG0"/>
<dbReference type="EMBL" id="JBANMG010000001">
    <property type="protein sequence ID" value="KAK6957649.1"/>
    <property type="molecule type" value="Genomic_DNA"/>
</dbReference>
<evidence type="ECO:0000313" key="2">
    <source>
        <dbReference type="Proteomes" id="UP001369815"/>
    </source>
</evidence>
<protein>
    <submittedName>
        <fullName evidence="1">Uncharacterized protein</fullName>
    </submittedName>
</protein>